<evidence type="ECO:0000313" key="7">
    <source>
        <dbReference type="EMBL" id="WBW73121.1"/>
    </source>
</evidence>
<evidence type="ECO:0000256" key="5">
    <source>
        <dbReference type="ARBA" id="ARBA00032427"/>
    </source>
</evidence>
<feature type="domain" description="ADF-H" evidence="6">
    <location>
        <begin position="5"/>
        <end position="135"/>
    </location>
</feature>
<comment type="similarity">
    <text evidence="2">Belongs to the actin-binding proteins ADF family.</text>
</comment>
<dbReference type="CDD" id="cd11286">
    <property type="entry name" value="ADF_cofilin_like"/>
    <property type="match status" value="1"/>
</dbReference>
<dbReference type="Pfam" id="PF00241">
    <property type="entry name" value="Cofilin_ADF"/>
    <property type="match status" value="1"/>
</dbReference>
<dbReference type="KEGG" id="som:SOMG_03818"/>
<evidence type="ECO:0000313" key="8">
    <source>
        <dbReference type="Proteomes" id="UP001212411"/>
    </source>
</evidence>
<evidence type="ECO:0000256" key="2">
    <source>
        <dbReference type="ARBA" id="ARBA00006844"/>
    </source>
</evidence>
<dbReference type="PROSITE" id="PS51263">
    <property type="entry name" value="ADF_H"/>
    <property type="match status" value="1"/>
</dbReference>
<dbReference type="InterPro" id="IPR017904">
    <property type="entry name" value="ADF/Cofilin"/>
</dbReference>
<dbReference type="EMBL" id="CP115612">
    <property type="protein sequence ID" value="WBW73121.1"/>
    <property type="molecule type" value="Genomic_DNA"/>
</dbReference>
<dbReference type="RefSeq" id="XP_056037364.1">
    <property type="nucleotide sequence ID" value="XM_056182605.1"/>
</dbReference>
<dbReference type="GO" id="GO:0030042">
    <property type="term" value="P:actin filament depolymerization"/>
    <property type="evidence" value="ECO:0007669"/>
    <property type="project" value="InterPro"/>
</dbReference>
<evidence type="ECO:0000259" key="6">
    <source>
        <dbReference type="PROSITE" id="PS51263"/>
    </source>
</evidence>
<keyword evidence="8" id="KW-1185">Reference proteome</keyword>
<evidence type="ECO:0000256" key="4">
    <source>
        <dbReference type="ARBA" id="ARBA00023203"/>
    </source>
</evidence>
<dbReference type="GO" id="GO:0015629">
    <property type="term" value="C:actin cytoskeleton"/>
    <property type="evidence" value="ECO:0007669"/>
    <property type="project" value="InterPro"/>
</dbReference>
<protein>
    <recommendedName>
        <fullName evidence="3">Cofilin</fullName>
    </recommendedName>
    <alternativeName>
        <fullName evidence="5">Actin-depolymerizing factor 1</fullName>
    </alternativeName>
</protein>
<dbReference type="GeneID" id="80877294"/>
<dbReference type="SUPFAM" id="SSF55753">
    <property type="entry name" value="Actin depolymerizing proteins"/>
    <property type="match status" value="1"/>
</dbReference>
<evidence type="ECO:0000256" key="3">
    <source>
        <dbReference type="ARBA" id="ARBA00015630"/>
    </source>
</evidence>
<accession>A0AAE9WBB2</accession>
<dbReference type="PANTHER" id="PTHR11913">
    <property type="entry name" value="COFILIN-RELATED"/>
    <property type="match status" value="1"/>
</dbReference>
<keyword evidence="4" id="KW-0009">Actin-binding</keyword>
<dbReference type="PRINTS" id="PR00006">
    <property type="entry name" value="COFILIN"/>
</dbReference>
<evidence type="ECO:0000256" key="1">
    <source>
        <dbReference type="ARBA" id="ARBA00004109"/>
    </source>
</evidence>
<dbReference type="GO" id="GO:0016363">
    <property type="term" value="C:nuclear matrix"/>
    <property type="evidence" value="ECO:0007669"/>
    <property type="project" value="UniProtKB-SubCell"/>
</dbReference>
<dbReference type="SMART" id="SM00102">
    <property type="entry name" value="ADF"/>
    <property type="match status" value="1"/>
</dbReference>
<reference evidence="7 8" key="1">
    <citation type="journal article" date="2023" name="G3 (Bethesda)">
        <title>A high-quality reference genome for the fission yeast Schizosaccharomyces osmophilus.</title>
        <authorList>
            <person name="Jia G.S."/>
            <person name="Zhang W.C."/>
            <person name="Liang Y."/>
            <person name="Liu X.H."/>
            <person name="Rhind N."/>
            <person name="Pidoux A."/>
            <person name="Brysch-Herzberg M."/>
            <person name="Du L.L."/>
        </authorList>
    </citation>
    <scope>NUCLEOTIDE SEQUENCE [LARGE SCALE GENOMIC DNA]</scope>
    <source>
        <strain evidence="7 8">CBS 15793</strain>
    </source>
</reference>
<sequence>MSFSGVKVAPECLEAFQELKLGKNLRYIVFKMNDTKTEIIVDKKSTDKDFDTFLGELPEQDCRYAVYDFEYNLGEGLRNKIVFISWSPDVSPIKSKMVYSSSKDTLRRAFTGITTDIQGTDFSEVSHEAVMEKVTRK</sequence>
<comment type="subcellular location">
    <subcellularLocation>
        <location evidence="1">Nucleus matrix</location>
    </subcellularLocation>
</comment>
<gene>
    <name evidence="7" type="primary">adf1</name>
    <name evidence="7" type="ORF">SOMG_03818</name>
</gene>
<proteinExistence type="inferred from homology"/>
<dbReference type="Proteomes" id="UP001212411">
    <property type="component" value="Chromosome 2"/>
</dbReference>
<dbReference type="InterPro" id="IPR002108">
    <property type="entry name" value="ADF-H"/>
</dbReference>
<dbReference type="AlphaFoldDB" id="A0AAE9WBB2"/>
<organism evidence="7 8">
    <name type="scientific">Schizosaccharomyces osmophilus</name>
    <dbReference type="NCBI Taxonomy" id="2545709"/>
    <lineage>
        <taxon>Eukaryota</taxon>
        <taxon>Fungi</taxon>
        <taxon>Dikarya</taxon>
        <taxon>Ascomycota</taxon>
        <taxon>Taphrinomycotina</taxon>
        <taxon>Schizosaccharomycetes</taxon>
        <taxon>Schizosaccharomycetales</taxon>
        <taxon>Schizosaccharomycetaceae</taxon>
        <taxon>Schizosaccharomyces</taxon>
    </lineage>
</organism>
<dbReference type="GO" id="GO:0003779">
    <property type="term" value="F:actin binding"/>
    <property type="evidence" value="ECO:0007669"/>
    <property type="project" value="UniProtKB-KW"/>
</dbReference>
<name>A0AAE9WBB2_9SCHI</name>
<dbReference type="Gene3D" id="3.40.20.10">
    <property type="entry name" value="Severin"/>
    <property type="match status" value="1"/>
</dbReference>
<dbReference type="InterPro" id="IPR029006">
    <property type="entry name" value="ADF-H/Gelsolin-like_dom_sf"/>
</dbReference>